<dbReference type="Pfam" id="PF05517">
    <property type="entry name" value="p25-alpha"/>
    <property type="match status" value="2"/>
</dbReference>
<feature type="compositionally biased region" description="Polar residues" evidence="2">
    <location>
        <begin position="166"/>
        <end position="179"/>
    </location>
</feature>
<dbReference type="GO" id="GO:0001578">
    <property type="term" value="P:microtubule bundle formation"/>
    <property type="evidence" value="ECO:0007669"/>
    <property type="project" value="TreeGrafter"/>
</dbReference>
<dbReference type="PANTHER" id="PTHR12932:SF9">
    <property type="entry name" value="TUBULIN POLYMERIZATION-PROMOTING PROTEIN HOMOLOG"/>
    <property type="match status" value="1"/>
</dbReference>
<proteinExistence type="inferred from homology"/>
<dbReference type="GO" id="GO:0005874">
    <property type="term" value="C:microtubule"/>
    <property type="evidence" value="ECO:0007669"/>
    <property type="project" value="TreeGrafter"/>
</dbReference>
<dbReference type="Proteomes" id="UP001212841">
    <property type="component" value="Unassembled WGS sequence"/>
</dbReference>
<accession>A0AAD5X002</accession>
<dbReference type="InterPro" id="IPR008907">
    <property type="entry name" value="TPP/p25"/>
</dbReference>
<dbReference type="PANTHER" id="PTHR12932">
    <property type="entry name" value="P25 ALPHA-RELATED"/>
    <property type="match status" value="1"/>
</dbReference>
<dbReference type="SUPFAM" id="SSF47473">
    <property type="entry name" value="EF-hand"/>
    <property type="match status" value="1"/>
</dbReference>
<dbReference type="InterPro" id="IPR011992">
    <property type="entry name" value="EF-hand-dom_pair"/>
</dbReference>
<dbReference type="AlphaFoldDB" id="A0AAD5X002"/>
<comment type="similarity">
    <text evidence="1">Belongs to the TPPP family.</text>
</comment>
<dbReference type="GO" id="GO:0032273">
    <property type="term" value="P:positive regulation of protein polymerization"/>
    <property type="evidence" value="ECO:0007669"/>
    <property type="project" value="TreeGrafter"/>
</dbReference>
<reference evidence="3" key="1">
    <citation type="submission" date="2020-05" db="EMBL/GenBank/DDBJ databases">
        <title>Phylogenomic resolution of chytrid fungi.</title>
        <authorList>
            <person name="Stajich J.E."/>
            <person name="Amses K."/>
            <person name="Simmons R."/>
            <person name="Seto K."/>
            <person name="Myers J."/>
            <person name="Bonds A."/>
            <person name="Quandt C.A."/>
            <person name="Barry K."/>
            <person name="Liu P."/>
            <person name="Grigoriev I."/>
            <person name="Longcore J.E."/>
            <person name="James T.Y."/>
        </authorList>
    </citation>
    <scope>NUCLEOTIDE SEQUENCE</scope>
    <source>
        <strain evidence="3">JEL0318</strain>
    </source>
</reference>
<feature type="compositionally biased region" description="Polar residues" evidence="2">
    <location>
        <begin position="223"/>
        <end position="278"/>
    </location>
</feature>
<name>A0AAD5X002_9FUNG</name>
<organism evidence="3 4">
    <name type="scientific">Rhizophlyctis rosea</name>
    <dbReference type="NCBI Taxonomy" id="64517"/>
    <lineage>
        <taxon>Eukaryota</taxon>
        <taxon>Fungi</taxon>
        <taxon>Fungi incertae sedis</taxon>
        <taxon>Chytridiomycota</taxon>
        <taxon>Chytridiomycota incertae sedis</taxon>
        <taxon>Chytridiomycetes</taxon>
        <taxon>Rhizophlyctidales</taxon>
        <taxon>Rhizophlyctidaceae</taxon>
        <taxon>Rhizophlyctis</taxon>
    </lineage>
</organism>
<comment type="caution">
    <text evidence="3">The sequence shown here is derived from an EMBL/GenBank/DDBJ whole genome shotgun (WGS) entry which is preliminary data.</text>
</comment>
<dbReference type="Gene3D" id="1.10.238.10">
    <property type="entry name" value="EF-hand"/>
    <property type="match status" value="1"/>
</dbReference>
<evidence type="ECO:0000256" key="2">
    <source>
        <dbReference type="SAM" id="MobiDB-lite"/>
    </source>
</evidence>
<evidence type="ECO:0000313" key="4">
    <source>
        <dbReference type="Proteomes" id="UP001212841"/>
    </source>
</evidence>
<evidence type="ECO:0000313" key="3">
    <source>
        <dbReference type="EMBL" id="KAJ3039857.1"/>
    </source>
</evidence>
<evidence type="ECO:0008006" key="5">
    <source>
        <dbReference type="Google" id="ProtNLM"/>
    </source>
</evidence>
<evidence type="ECO:0000256" key="1">
    <source>
        <dbReference type="ARBA" id="ARBA00010994"/>
    </source>
</evidence>
<sequence>MGDLEDLQRMYEAFCSFGSSKNLAGGTPASGSMTDLTGPQMDGAKFAKFMRDNKLINKNLTTTDVDIIFNKVKPKGARKIDWSTFLEGLRLVGEKRAGGKKGNEAFDAVVTLLLRAGKGPVSSGTVPQSDAVVDRMTDTTLYTGTHKLRFDAEGHGRGIEGRDAPSKTNDLATITNRNEPASVRGIPASADPAEKGKGKRGHGNVVTASSEKLDLISNKPKKTGQTSTRASAADLSKSTSPAKKPTTASKSYNATTPQTGTGSSVFNRLTDSSGYTGTHKQRFNADGSGKGLAGRDSPAKGAAPGQYRGGDVKDLSQILRS</sequence>
<feature type="compositionally biased region" description="Basic and acidic residues" evidence="2">
    <location>
        <begin position="155"/>
        <end position="165"/>
    </location>
</feature>
<gene>
    <name evidence="3" type="ORF">HK097_002729</name>
</gene>
<dbReference type="GO" id="GO:0046785">
    <property type="term" value="P:microtubule polymerization"/>
    <property type="evidence" value="ECO:0007669"/>
    <property type="project" value="InterPro"/>
</dbReference>
<keyword evidence="4" id="KW-1185">Reference proteome</keyword>
<dbReference type="EMBL" id="JADGJD010001603">
    <property type="protein sequence ID" value="KAJ3039857.1"/>
    <property type="molecule type" value="Genomic_DNA"/>
</dbReference>
<dbReference type="GO" id="GO:0015631">
    <property type="term" value="F:tubulin binding"/>
    <property type="evidence" value="ECO:0007669"/>
    <property type="project" value="InterPro"/>
</dbReference>
<feature type="region of interest" description="Disordered" evidence="2">
    <location>
        <begin position="155"/>
        <end position="321"/>
    </location>
</feature>
<protein>
    <recommendedName>
        <fullName evidence="5">Tubulin polymerization promoting protein</fullName>
    </recommendedName>
</protein>